<reference evidence="1 2" key="1">
    <citation type="journal article" date="2023" name="Science">
        <title>Complex scaffold remodeling in plant triterpene biosynthesis.</title>
        <authorList>
            <person name="De La Pena R."/>
            <person name="Hodgson H."/>
            <person name="Liu J.C."/>
            <person name="Stephenson M.J."/>
            <person name="Martin A.C."/>
            <person name="Owen C."/>
            <person name="Harkess A."/>
            <person name="Leebens-Mack J."/>
            <person name="Jimenez L.E."/>
            <person name="Osbourn A."/>
            <person name="Sattely E.S."/>
        </authorList>
    </citation>
    <scope>NUCLEOTIDE SEQUENCE [LARGE SCALE GENOMIC DNA]</scope>
    <source>
        <strain evidence="2">cv. JPN11</strain>
        <tissue evidence="1">Leaf</tissue>
    </source>
</reference>
<gene>
    <name evidence="1" type="ORF">OWV82_017732</name>
</gene>
<accession>A0ACC1XA88</accession>
<evidence type="ECO:0000313" key="1">
    <source>
        <dbReference type="EMBL" id="KAJ4707648.1"/>
    </source>
</evidence>
<dbReference type="EMBL" id="CM051403">
    <property type="protein sequence ID" value="KAJ4707648.1"/>
    <property type="molecule type" value="Genomic_DNA"/>
</dbReference>
<protein>
    <submittedName>
        <fullName evidence="1">Uncharacterized protein</fullName>
    </submittedName>
</protein>
<organism evidence="1 2">
    <name type="scientific">Melia azedarach</name>
    <name type="common">Chinaberry tree</name>
    <dbReference type="NCBI Taxonomy" id="155640"/>
    <lineage>
        <taxon>Eukaryota</taxon>
        <taxon>Viridiplantae</taxon>
        <taxon>Streptophyta</taxon>
        <taxon>Embryophyta</taxon>
        <taxon>Tracheophyta</taxon>
        <taxon>Spermatophyta</taxon>
        <taxon>Magnoliopsida</taxon>
        <taxon>eudicotyledons</taxon>
        <taxon>Gunneridae</taxon>
        <taxon>Pentapetalae</taxon>
        <taxon>rosids</taxon>
        <taxon>malvids</taxon>
        <taxon>Sapindales</taxon>
        <taxon>Meliaceae</taxon>
        <taxon>Melia</taxon>
    </lineage>
</organism>
<name>A0ACC1XA88_MELAZ</name>
<dbReference type="Proteomes" id="UP001164539">
    <property type="component" value="Chromosome 10"/>
</dbReference>
<sequence>MNAAPNMNSFQPKFAMICFPYLADFFGSLFAKPMAKRCLTARKLICFCSSDLLRFVLEAGLVGHSTFTFTRLFQ</sequence>
<keyword evidence="2" id="KW-1185">Reference proteome</keyword>
<comment type="caution">
    <text evidence="1">The sequence shown here is derived from an EMBL/GenBank/DDBJ whole genome shotgun (WGS) entry which is preliminary data.</text>
</comment>
<proteinExistence type="predicted"/>
<evidence type="ECO:0000313" key="2">
    <source>
        <dbReference type="Proteomes" id="UP001164539"/>
    </source>
</evidence>